<dbReference type="InterPro" id="IPR046156">
    <property type="entry name" value="DUF6158"/>
</dbReference>
<dbReference type="Proteomes" id="UP000460435">
    <property type="component" value="Unassembled WGS sequence"/>
</dbReference>
<proteinExistence type="predicted"/>
<dbReference type="AlphaFoldDB" id="A0A7K3LXV9"/>
<feature type="compositionally biased region" description="Low complexity" evidence="1">
    <location>
        <begin position="73"/>
        <end position="82"/>
    </location>
</feature>
<keyword evidence="3" id="KW-1185">Reference proteome</keyword>
<comment type="caution">
    <text evidence="2">The sequence shown here is derived from an EMBL/GenBank/DDBJ whole genome shotgun (WGS) entry which is preliminary data.</text>
</comment>
<feature type="region of interest" description="Disordered" evidence="1">
    <location>
        <begin position="60"/>
        <end position="82"/>
    </location>
</feature>
<gene>
    <name evidence="2" type="ORF">F7O44_02040</name>
</gene>
<reference evidence="2 3" key="1">
    <citation type="submission" date="2019-11" db="EMBL/GenBank/DDBJ databases">
        <authorList>
            <person name="Li X.-J."/>
            <person name="Feng X.-M."/>
        </authorList>
    </citation>
    <scope>NUCLEOTIDE SEQUENCE [LARGE SCALE GENOMIC DNA]</scope>
    <source>
        <strain evidence="2 3">XMNu-373</strain>
    </source>
</reference>
<evidence type="ECO:0000256" key="1">
    <source>
        <dbReference type="SAM" id="MobiDB-lite"/>
    </source>
</evidence>
<dbReference type="Pfam" id="PF19655">
    <property type="entry name" value="DUF6158"/>
    <property type="match status" value="1"/>
</dbReference>
<feature type="compositionally biased region" description="Basic and acidic residues" evidence="1">
    <location>
        <begin position="60"/>
        <end position="69"/>
    </location>
</feature>
<protein>
    <submittedName>
        <fullName evidence="2">Uncharacterized protein</fullName>
    </submittedName>
</protein>
<evidence type="ECO:0000313" key="3">
    <source>
        <dbReference type="Proteomes" id="UP000460435"/>
    </source>
</evidence>
<accession>A0A7K3LXV9</accession>
<dbReference type="RefSeq" id="WP_162448514.1">
    <property type="nucleotide sequence ID" value="NZ_WLZY01000001.1"/>
</dbReference>
<sequence>MTQRPEGIPAQELDDDDLRREVRHLHDTRHDTLLDGSQSALEAHTKRMLELEAEFLRRFPAETAPDPRRTRAGSRSAAGRPT</sequence>
<dbReference type="EMBL" id="WLZY01000001">
    <property type="protein sequence ID" value="NDL55845.1"/>
    <property type="molecule type" value="Genomic_DNA"/>
</dbReference>
<evidence type="ECO:0000313" key="2">
    <source>
        <dbReference type="EMBL" id="NDL55845.1"/>
    </source>
</evidence>
<organism evidence="2 3">
    <name type="scientific">Phytoactinopolyspora mesophila</name>
    <dbReference type="NCBI Taxonomy" id="2650750"/>
    <lineage>
        <taxon>Bacteria</taxon>
        <taxon>Bacillati</taxon>
        <taxon>Actinomycetota</taxon>
        <taxon>Actinomycetes</taxon>
        <taxon>Jiangellales</taxon>
        <taxon>Jiangellaceae</taxon>
        <taxon>Phytoactinopolyspora</taxon>
    </lineage>
</organism>
<name>A0A7K3LXV9_9ACTN</name>